<evidence type="ECO:0000313" key="2">
    <source>
        <dbReference type="EMBL" id="KAK2191712.1"/>
    </source>
</evidence>
<proteinExistence type="predicted"/>
<accession>A0AAD9UJN5</accession>
<evidence type="ECO:0000313" key="3">
    <source>
        <dbReference type="Proteomes" id="UP001209878"/>
    </source>
</evidence>
<dbReference type="AlphaFoldDB" id="A0AAD9UJN5"/>
<gene>
    <name evidence="2" type="ORF">NP493_47g03008</name>
</gene>
<dbReference type="Pfam" id="PF18212">
    <property type="entry name" value="ZNRF_3_ecto"/>
    <property type="match status" value="1"/>
</dbReference>
<comment type="caution">
    <text evidence="2">The sequence shown here is derived from an EMBL/GenBank/DDBJ whole genome shotgun (WGS) entry which is preliminary data.</text>
</comment>
<protein>
    <recommendedName>
        <fullName evidence="1">ZNRF-3 ectodomain domain-containing protein</fullName>
    </recommendedName>
</protein>
<dbReference type="InterPro" id="IPR040700">
    <property type="entry name" value="ZNRF-3_ecto"/>
</dbReference>
<evidence type="ECO:0000259" key="1">
    <source>
        <dbReference type="Pfam" id="PF18212"/>
    </source>
</evidence>
<dbReference type="EMBL" id="JAODUO010000047">
    <property type="protein sequence ID" value="KAK2191712.1"/>
    <property type="molecule type" value="Genomic_DNA"/>
</dbReference>
<dbReference type="Proteomes" id="UP001209878">
    <property type="component" value="Unassembled WGS sequence"/>
</dbReference>
<feature type="domain" description="ZNRF-3 ectodomain" evidence="1">
    <location>
        <begin position="32"/>
        <end position="77"/>
    </location>
</feature>
<organism evidence="2 3">
    <name type="scientific">Ridgeia piscesae</name>
    <name type="common">Tubeworm</name>
    <dbReference type="NCBI Taxonomy" id="27915"/>
    <lineage>
        <taxon>Eukaryota</taxon>
        <taxon>Metazoa</taxon>
        <taxon>Spiralia</taxon>
        <taxon>Lophotrochozoa</taxon>
        <taxon>Annelida</taxon>
        <taxon>Polychaeta</taxon>
        <taxon>Sedentaria</taxon>
        <taxon>Canalipalpata</taxon>
        <taxon>Sabellida</taxon>
        <taxon>Siboglinidae</taxon>
        <taxon>Ridgeia</taxon>
    </lineage>
</organism>
<sequence length="102" mass="11271">MCLTLCSLFLDPEHPSLGQGVQGTMAPQTPRVHPLALCNDGVDDSLLEYGWVGVVKLEKPEVNPRPCLTLYEKTDISREVKEMFISAADDSSVFSGHSFLQY</sequence>
<name>A0AAD9UJN5_RIDPI</name>
<reference evidence="2" key="1">
    <citation type="journal article" date="2023" name="Mol. Biol. Evol.">
        <title>Third-Generation Sequencing Reveals the Adaptive Role of the Epigenome in Three Deep-Sea Polychaetes.</title>
        <authorList>
            <person name="Perez M."/>
            <person name="Aroh O."/>
            <person name="Sun Y."/>
            <person name="Lan Y."/>
            <person name="Juniper S.K."/>
            <person name="Young C.R."/>
            <person name="Angers B."/>
            <person name="Qian P.Y."/>
        </authorList>
    </citation>
    <scope>NUCLEOTIDE SEQUENCE</scope>
    <source>
        <strain evidence="2">R07B-5</strain>
    </source>
</reference>
<dbReference type="Gene3D" id="3.50.30.30">
    <property type="match status" value="1"/>
</dbReference>
<keyword evidence="3" id="KW-1185">Reference proteome</keyword>